<keyword evidence="3 8" id="KW-0479">Metal-binding</keyword>
<evidence type="ECO:0000256" key="4">
    <source>
        <dbReference type="ARBA" id="ARBA00022741"/>
    </source>
</evidence>
<dbReference type="InterPro" id="IPR014100">
    <property type="entry name" value="GTP-bd_Obg/CgtA"/>
</dbReference>
<evidence type="ECO:0000259" key="11">
    <source>
        <dbReference type="PROSITE" id="PS51883"/>
    </source>
</evidence>
<accession>I4B6X3</accession>
<comment type="similarity">
    <text evidence="1 8">Belongs to the TRAFAC class OBG-HflX-like GTPase superfamily. OBG GTPase family.</text>
</comment>
<dbReference type="PROSITE" id="PS51883">
    <property type="entry name" value="OBG"/>
    <property type="match status" value="1"/>
</dbReference>
<dbReference type="HAMAP" id="MF_01454">
    <property type="entry name" value="GTPase_Obg"/>
    <property type="match status" value="1"/>
</dbReference>
<dbReference type="SUPFAM" id="SSF82051">
    <property type="entry name" value="Obg GTP-binding protein N-terminal domain"/>
    <property type="match status" value="1"/>
</dbReference>
<dbReference type="InterPro" id="IPR031167">
    <property type="entry name" value="G_OBG"/>
</dbReference>
<evidence type="ECO:0000256" key="9">
    <source>
        <dbReference type="SAM" id="MobiDB-lite"/>
    </source>
</evidence>
<dbReference type="CDD" id="cd01898">
    <property type="entry name" value="Obg"/>
    <property type="match status" value="1"/>
</dbReference>
<feature type="compositionally biased region" description="Basic residues" evidence="9">
    <location>
        <begin position="379"/>
        <end position="402"/>
    </location>
</feature>
<feature type="domain" description="OBG-type G" evidence="10">
    <location>
        <begin position="160"/>
        <end position="328"/>
    </location>
</feature>
<reference evidence="12 13" key="1">
    <citation type="submission" date="2012-06" db="EMBL/GenBank/DDBJ databases">
        <title>The complete chromosome of genome of Turneriella parva DSM 21527.</title>
        <authorList>
            <consortium name="US DOE Joint Genome Institute (JGI-PGF)"/>
            <person name="Lucas S."/>
            <person name="Han J."/>
            <person name="Lapidus A."/>
            <person name="Bruce D."/>
            <person name="Goodwin L."/>
            <person name="Pitluck S."/>
            <person name="Peters L."/>
            <person name="Kyrpides N."/>
            <person name="Mavromatis K."/>
            <person name="Ivanova N."/>
            <person name="Mikhailova N."/>
            <person name="Chertkov O."/>
            <person name="Detter J.C."/>
            <person name="Tapia R."/>
            <person name="Han C."/>
            <person name="Land M."/>
            <person name="Hauser L."/>
            <person name="Markowitz V."/>
            <person name="Cheng J.-F."/>
            <person name="Hugenholtz P."/>
            <person name="Woyke T."/>
            <person name="Wu D."/>
            <person name="Gronow S."/>
            <person name="Wellnitz S."/>
            <person name="Brambilla E."/>
            <person name="Klenk H.-P."/>
            <person name="Eisen J.A."/>
        </authorList>
    </citation>
    <scope>NUCLEOTIDE SEQUENCE [LARGE SCALE GENOMIC DNA]</scope>
    <source>
        <strain evidence="13">ATCC BAA-1111 / DSM 21527 / NCTC 11395 / H</strain>
    </source>
</reference>
<dbReference type="EMBL" id="CP002959">
    <property type="protein sequence ID" value="AFM13030.1"/>
    <property type="molecule type" value="Genomic_DNA"/>
</dbReference>
<comment type="function">
    <text evidence="8">An essential GTPase which binds GTP, GDP and possibly (p)ppGpp with moderate affinity, with high nucleotide exchange rates and a fairly low GTP hydrolysis rate. Plays a role in control of the cell cycle, stress response, ribosome biogenesis and in those bacteria that undergo differentiation, in morphogenesis control.</text>
</comment>
<dbReference type="InterPro" id="IPR036726">
    <property type="entry name" value="GTP1_OBG_dom_sf"/>
</dbReference>
<protein>
    <recommendedName>
        <fullName evidence="8">GTPase Obg</fullName>
        <ecNumber evidence="8">3.6.5.-</ecNumber>
    </recommendedName>
    <alternativeName>
        <fullName evidence="8">GTP-binding protein Obg</fullName>
    </alternativeName>
</protein>
<feature type="binding site" evidence="8">
    <location>
        <begin position="166"/>
        <end position="173"/>
    </location>
    <ligand>
        <name>GTP</name>
        <dbReference type="ChEBI" id="CHEBI:37565"/>
    </ligand>
</feature>
<feature type="binding site" evidence="8">
    <location>
        <position position="193"/>
    </location>
    <ligand>
        <name>Mg(2+)</name>
        <dbReference type="ChEBI" id="CHEBI:18420"/>
    </ligand>
</feature>
<dbReference type="InterPro" id="IPR006169">
    <property type="entry name" value="GTP1_OBG_dom"/>
</dbReference>
<dbReference type="PATRIC" id="fig|869212.3.peg.2403"/>
<sequence>MHKFVDEVLIRVQAGKGGAGEISFLREKFVEFGGPDGGDGGDGGDVIFTTSEQLLALSHIRPEQAYRAKNGLPGEGSNCNGKKGRDLIIRVPFGTQVIDPATGALLHDFTEPGTYVAAQGGRGGKGNAFFRTARRQAPRFAQPGEETEEKEFLLALKMIADVGLVGFPNAGKSTMLKALTHANPKIASYPFTTLSPNIGVISDLVRRPVIVADIPGILEGASKGYGLGLSFLKHIERVRIIIFVIDLENAYVEDELHILKSELESYSPELLKKPALLVLNKIDRFDDKKFLKDLIASYKKQGLDPIPVSAQSGEGMEKLRSELVRLLKIALKQPAEKKSLKDKKNVKPSATKPKKRPLKKTTKAAKPPAKKSAGQPAKKAPKPAKKSTVKAKPAKAAPAKRK</sequence>
<dbReference type="HOGENOM" id="CLU_011747_2_0_12"/>
<dbReference type="NCBIfam" id="NF008955">
    <property type="entry name" value="PRK12297.1"/>
    <property type="match status" value="1"/>
</dbReference>
<dbReference type="KEGG" id="tpx:Turpa_2388"/>
<dbReference type="Gene3D" id="2.70.210.12">
    <property type="entry name" value="GTP1/OBG domain"/>
    <property type="match status" value="1"/>
</dbReference>
<evidence type="ECO:0000256" key="1">
    <source>
        <dbReference type="ARBA" id="ARBA00007699"/>
    </source>
</evidence>
<dbReference type="GO" id="GO:0003924">
    <property type="term" value="F:GTPase activity"/>
    <property type="evidence" value="ECO:0007669"/>
    <property type="project" value="UniProtKB-UniRule"/>
</dbReference>
<dbReference type="RefSeq" id="WP_014803536.1">
    <property type="nucleotide sequence ID" value="NC_018020.1"/>
</dbReference>
<feature type="binding site" evidence="8">
    <location>
        <begin position="280"/>
        <end position="283"/>
    </location>
    <ligand>
        <name>GTP</name>
        <dbReference type="ChEBI" id="CHEBI:37565"/>
    </ligand>
</feature>
<name>I4B6X3_TURPD</name>
<evidence type="ECO:0000256" key="6">
    <source>
        <dbReference type="ARBA" id="ARBA00022842"/>
    </source>
</evidence>
<dbReference type="PIRSF" id="PIRSF002401">
    <property type="entry name" value="GTP_bd_Obg/CgtA"/>
    <property type="match status" value="1"/>
</dbReference>
<dbReference type="GO" id="GO:0000287">
    <property type="term" value="F:magnesium ion binding"/>
    <property type="evidence" value="ECO:0007669"/>
    <property type="project" value="InterPro"/>
</dbReference>
<dbReference type="PANTHER" id="PTHR11702">
    <property type="entry name" value="DEVELOPMENTALLY REGULATED GTP-BINDING PROTEIN-RELATED"/>
    <property type="match status" value="1"/>
</dbReference>
<comment type="subunit">
    <text evidence="8">Monomer.</text>
</comment>
<dbReference type="InterPro" id="IPR045086">
    <property type="entry name" value="OBG_GTPase"/>
</dbReference>
<feature type="binding site" evidence="8">
    <location>
        <begin position="309"/>
        <end position="311"/>
    </location>
    <ligand>
        <name>GTP</name>
        <dbReference type="ChEBI" id="CHEBI:37565"/>
    </ligand>
</feature>
<dbReference type="GO" id="GO:0042254">
    <property type="term" value="P:ribosome biogenesis"/>
    <property type="evidence" value="ECO:0007669"/>
    <property type="project" value="UniProtKB-UniRule"/>
</dbReference>
<feature type="domain" description="Obg" evidence="11">
    <location>
        <begin position="2"/>
        <end position="159"/>
    </location>
</feature>
<dbReference type="PANTHER" id="PTHR11702:SF31">
    <property type="entry name" value="MITOCHONDRIAL RIBOSOME-ASSOCIATED GTPASE 2"/>
    <property type="match status" value="1"/>
</dbReference>
<dbReference type="InterPro" id="IPR006074">
    <property type="entry name" value="GTP1-OBG_CS"/>
</dbReference>
<proteinExistence type="inferred from homology"/>
<feature type="binding site" evidence="8">
    <location>
        <position position="173"/>
    </location>
    <ligand>
        <name>Mg(2+)</name>
        <dbReference type="ChEBI" id="CHEBI:18420"/>
    </ligand>
</feature>
<dbReference type="STRING" id="869212.Turpa_2388"/>
<comment type="subcellular location">
    <subcellularLocation>
        <location evidence="8">Cytoplasm</location>
    </subcellularLocation>
</comment>
<feature type="binding site" evidence="8">
    <location>
        <begin position="213"/>
        <end position="216"/>
    </location>
    <ligand>
        <name>GTP</name>
        <dbReference type="ChEBI" id="CHEBI:37565"/>
    </ligand>
</feature>
<dbReference type="Pfam" id="PF01926">
    <property type="entry name" value="MMR_HSR1"/>
    <property type="match status" value="1"/>
</dbReference>
<feature type="compositionally biased region" description="Basic residues" evidence="9">
    <location>
        <begin position="346"/>
        <end position="363"/>
    </location>
</feature>
<dbReference type="Gene3D" id="3.40.50.300">
    <property type="entry name" value="P-loop containing nucleotide triphosphate hydrolases"/>
    <property type="match status" value="1"/>
</dbReference>
<evidence type="ECO:0000256" key="3">
    <source>
        <dbReference type="ARBA" id="ARBA00022723"/>
    </source>
</evidence>
<dbReference type="InterPro" id="IPR005225">
    <property type="entry name" value="Small_GTP-bd"/>
</dbReference>
<dbReference type="Pfam" id="PF01018">
    <property type="entry name" value="GTP1_OBG"/>
    <property type="match status" value="1"/>
</dbReference>
<evidence type="ECO:0000256" key="7">
    <source>
        <dbReference type="ARBA" id="ARBA00023134"/>
    </source>
</evidence>
<dbReference type="AlphaFoldDB" id="I4B6X3"/>
<dbReference type="PROSITE" id="PS51710">
    <property type="entry name" value="G_OBG"/>
    <property type="match status" value="1"/>
</dbReference>
<evidence type="ECO:0000256" key="5">
    <source>
        <dbReference type="ARBA" id="ARBA00022801"/>
    </source>
</evidence>
<keyword evidence="4 8" id="KW-0547">Nucleotide-binding</keyword>
<dbReference type="PROSITE" id="PS00905">
    <property type="entry name" value="GTP1_OBG"/>
    <property type="match status" value="1"/>
</dbReference>
<dbReference type="GO" id="GO:0005737">
    <property type="term" value="C:cytoplasm"/>
    <property type="evidence" value="ECO:0007669"/>
    <property type="project" value="UniProtKB-SubCell"/>
</dbReference>
<dbReference type="InterPro" id="IPR027417">
    <property type="entry name" value="P-loop_NTPase"/>
</dbReference>
<dbReference type="InterPro" id="IPR006073">
    <property type="entry name" value="GTP-bd"/>
</dbReference>
<dbReference type="Proteomes" id="UP000006048">
    <property type="component" value="Chromosome"/>
</dbReference>
<dbReference type="PRINTS" id="PR00326">
    <property type="entry name" value="GTP1OBG"/>
</dbReference>
<dbReference type="EC" id="3.6.5.-" evidence="8"/>
<dbReference type="GO" id="GO:0005525">
    <property type="term" value="F:GTP binding"/>
    <property type="evidence" value="ECO:0007669"/>
    <property type="project" value="UniProtKB-UniRule"/>
</dbReference>
<evidence type="ECO:0000256" key="8">
    <source>
        <dbReference type="HAMAP-Rule" id="MF_01454"/>
    </source>
</evidence>
<keyword evidence="5 8" id="KW-0378">Hydrolase</keyword>
<feature type="binding site" evidence="8">
    <location>
        <begin position="191"/>
        <end position="195"/>
    </location>
    <ligand>
        <name>GTP</name>
        <dbReference type="ChEBI" id="CHEBI:37565"/>
    </ligand>
</feature>
<feature type="compositionally biased region" description="Low complexity" evidence="9">
    <location>
        <begin position="364"/>
        <end position="378"/>
    </location>
</feature>
<keyword evidence="7 8" id="KW-0342">GTP-binding</keyword>
<keyword evidence="6 8" id="KW-0460">Magnesium</keyword>
<dbReference type="NCBIfam" id="TIGR02729">
    <property type="entry name" value="Obg_CgtA"/>
    <property type="match status" value="1"/>
</dbReference>
<dbReference type="GO" id="GO:0043022">
    <property type="term" value="F:ribosome binding"/>
    <property type="evidence" value="ECO:0007669"/>
    <property type="project" value="UniProtKB-ARBA"/>
</dbReference>
<dbReference type="OrthoDB" id="9807318at2"/>
<comment type="cofactor">
    <cofactor evidence="8">
        <name>Mg(2+)</name>
        <dbReference type="ChEBI" id="CHEBI:18420"/>
    </cofactor>
</comment>
<dbReference type="NCBIfam" id="NF008956">
    <property type="entry name" value="PRK12299.1"/>
    <property type="match status" value="1"/>
</dbReference>
<evidence type="ECO:0000259" key="10">
    <source>
        <dbReference type="PROSITE" id="PS51710"/>
    </source>
</evidence>
<dbReference type="NCBIfam" id="TIGR00231">
    <property type="entry name" value="small_GTP"/>
    <property type="match status" value="1"/>
</dbReference>
<feature type="region of interest" description="Disordered" evidence="9">
    <location>
        <begin position="337"/>
        <end position="402"/>
    </location>
</feature>
<keyword evidence="13" id="KW-1185">Reference proteome</keyword>
<dbReference type="FunFam" id="2.70.210.12:FF:000001">
    <property type="entry name" value="GTPase Obg"/>
    <property type="match status" value="1"/>
</dbReference>
<dbReference type="SUPFAM" id="SSF52540">
    <property type="entry name" value="P-loop containing nucleoside triphosphate hydrolases"/>
    <property type="match status" value="1"/>
</dbReference>
<evidence type="ECO:0000313" key="13">
    <source>
        <dbReference type="Proteomes" id="UP000006048"/>
    </source>
</evidence>
<organism evidence="12 13">
    <name type="scientific">Turneriella parva (strain ATCC BAA-1111 / DSM 21527 / NCTC 11395 / H)</name>
    <name type="common">Leptospira parva</name>
    <dbReference type="NCBI Taxonomy" id="869212"/>
    <lineage>
        <taxon>Bacteria</taxon>
        <taxon>Pseudomonadati</taxon>
        <taxon>Spirochaetota</taxon>
        <taxon>Spirochaetia</taxon>
        <taxon>Leptospirales</taxon>
        <taxon>Leptospiraceae</taxon>
        <taxon>Turneriella</taxon>
    </lineage>
</organism>
<gene>
    <name evidence="8" type="primary">obg</name>
    <name evidence="12" type="ordered locus">Turpa_2388</name>
</gene>
<evidence type="ECO:0000313" key="12">
    <source>
        <dbReference type="EMBL" id="AFM13030.1"/>
    </source>
</evidence>
<keyword evidence="2 8" id="KW-0963">Cytoplasm</keyword>
<evidence type="ECO:0000256" key="2">
    <source>
        <dbReference type="ARBA" id="ARBA00022490"/>
    </source>
</evidence>